<evidence type="ECO:0000256" key="1">
    <source>
        <dbReference type="SAM" id="Phobius"/>
    </source>
</evidence>
<dbReference type="InterPro" id="IPR026705">
    <property type="entry name" value="Hid-1/Ecm30"/>
</dbReference>
<dbReference type="KEGG" id="pfd:PFDG_04494"/>
<keyword evidence="1" id="KW-0812">Transmembrane</keyword>
<dbReference type="PANTHER" id="PTHR21575:SF12">
    <property type="entry name" value="PROTEIN HID1"/>
    <property type="match status" value="1"/>
</dbReference>
<name>A0A0L7M5F0_PLAF4</name>
<reference evidence="3" key="1">
    <citation type="submission" date="2006-09" db="EMBL/GenBank/DDBJ databases">
        <title>Annotation of Plasmodium falciparum Dd2.</title>
        <authorList>
            <consortium name="The Broad Institute Genome Sequencing Platform"/>
            <person name="Volkman S.K."/>
            <person name="Neafsey D.E."/>
            <person name="Dash A.P."/>
            <person name="Chitnis C.E."/>
            <person name="Hartl D.L."/>
            <person name="Young S.K."/>
            <person name="Zeng Q."/>
            <person name="Koehrsen M."/>
            <person name="Alvarado L."/>
            <person name="Berlin A."/>
            <person name="Borenstein D."/>
            <person name="Chapman S.B."/>
            <person name="Chen Z."/>
            <person name="Engels R."/>
            <person name="Freedman E."/>
            <person name="Gellesch M."/>
            <person name="Goldberg J."/>
            <person name="Griggs A."/>
            <person name="Gujja S."/>
            <person name="Heilman E.R."/>
            <person name="Heiman D.I."/>
            <person name="Howarth C."/>
            <person name="Jen D."/>
            <person name="Larson L."/>
            <person name="Mehta T."/>
            <person name="Neiman D."/>
            <person name="Park D."/>
            <person name="Pearson M."/>
            <person name="Roberts A."/>
            <person name="Saif S."/>
            <person name="Shea T."/>
            <person name="Shenoy N."/>
            <person name="Sisk P."/>
            <person name="Stolte C."/>
            <person name="Sykes S."/>
            <person name="Walk T."/>
            <person name="White J."/>
            <person name="Yandava C."/>
            <person name="Haas B."/>
            <person name="Henn M.R."/>
            <person name="Nusbaum C."/>
            <person name="Birren B."/>
        </authorList>
    </citation>
    <scope>NUCLEOTIDE SEQUENCE [LARGE SCALE GENOMIC DNA]</scope>
</reference>
<dbReference type="Pfam" id="PF12722">
    <property type="entry name" value="Hid1"/>
    <property type="match status" value="1"/>
</dbReference>
<evidence type="ECO:0000313" key="3">
    <source>
        <dbReference type="Proteomes" id="UP000054282"/>
    </source>
</evidence>
<sequence>MIIKNKHVFFKIHNLNQILKSNYFVGSSTKDYWIPTESWLVSWMNKLPLHFINKIIYDLANMIEVECDEKEILDYIEVVDLIRSHCSKIENKQIPYIIRKYEKNILLSKWLTNYIYFLIFLHMYKKNLFINNGLTFIF</sequence>
<keyword evidence="1" id="KW-0472">Membrane</keyword>
<dbReference type="GO" id="GO:0005797">
    <property type="term" value="C:Golgi medial cisterna"/>
    <property type="evidence" value="ECO:0007669"/>
    <property type="project" value="TreeGrafter"/>
</dbReference>
<dbReference type="GO" id="GO:0000138">
    <property type="term" value="C:Golgi trans cisterna"/>
    <property type="evidence" value="ECO:0007669"/>
    <property type="project" value="TreeGrafter"/>
</dbReference>
<keyword evidence="1" id="KW-1133">Transmembrane helix</keyword>
<protein>
    <submittedName>
        <fullName evidence="2">Uncharacterized protein</fullName>
    </submittedName>
</protein>
<proteinExistence type="predicted"/>
<dbReference type="OrthoDB" id="432953at2759"/>
<dbReference type="EMBL" id="DS016839">
    <property type="protein sequence ID" value="KOB88061.1"/>
    <property type="molecule type" value="Genomic_DNA"/>
</dbReference>
<reference evidence="3" key="2">
    <citation type="submission" date="2006-09" db="EMBL/GenBank/DDBJ databases">
        <title>The genome sequence of Plasmodium falciparum Dd2.</title>
        <authorList>
            <consortium name="The Broad Institute Genome Sequencing Platform"/>
            <person name="Birren B."/>
            <person name="Lander E."/>
            <person name="Galagan J."/>
            <person name="Nusbaum C."/>
            <person name="Devon K."/>
            <person name="Henn M."/>
            <person name="Jaffe D."/>
            <person name="Butler J."/>
            <person name="Alvarez P."/>
            <person name="Gnerre S."/>
            <person name="Grabherr M."/>
            <person name="Kleber M."/>
            <person name="Mauceli E."/>
            <person name="Brockman W."/>
            <person name="MacCallum I.A."/>
            <person name="Rounsley S."/>
            <person name="Young S."/>
            <person name="LaButti K."/>
            <person name="Pushparaj V."/>
            <person name="DeCaprio D."/>
            <person name="Crawford M."/>
            <person name="Koehrsen M."/>
            <person name="Engels R."/>
            <person name="Montgomery P."/>
            <person name="Pearson M."/>
            <person name="Howarth C."/>
            <person name="Larson L."/>
            <person name="Luoma S."/>
            <person name="White J."/>
            <person name="Kodira C."/>
            <person name="Zeng Q."/>
            <person name="O'Leary S."/>
            <person name="Yandava C."/>
            <person name="Alvarado L."/>
            <person name="Wirth D."/>
            <person name="Volkman S."/>
            <person name="Hartl D."/>
        </authorList>
    </citation>
    <scope>NUCLEOTIDE SEQUENCE [LARGE SCALE GENOMIC DNA]</scope>
</reference>
<dbReference type="AlphaFoldDB" id="A0A0L7M5F0"/>
<evidence type="ECO:0000313" key="2">
    <source>
        <dbReference type="EMBL" id="KOB88061.1"/>
    </source>
</evidence>
<gene>
    <name evidence="2" type="ORF">PFDG_04494</name>
</gene>
<dbReference type="GO" id="GO:0016020">
    <property type="term" value="C:membrane"/>
    <property type="evidence" value="ECO:0007669"/>
    <property type="project" value="TreeGrafter"/>
</dbReference>
<feature type="transmembrane region" description="Helical" evidence="1">
    <location>
        <begin position="106"/>
        <end position="124"/>
    </location>
</feature>
<dbReference type="PANTHER" id="PTHR21575">
    <property type="entry name" value="PROTEIN HID1"/>
    <property type="match status" value="1"/>
</dbReference>
<accession>A0A0L7M5F0</accession>
<organism evidence="2 3">
    <name type="scientific">Plasmodium falciparum (isolate Dd2)</name>
    <dbReference type="NCBI Taxonomy" id="57267"/>
    <lineage>
        <taxon>Eukaryota</taxon>
        <taxon>Sar</taxon>
        <taxon>Alveolata</taxon>
        <taxon>Apicomplexa</taxon>
        <taxon>Aconoidasida</taxon>
        <taxon>Haemosporida</taxon>
        <taxon>Plasmodiidae</taxon>
        <taxon>Plasmodium</taxon>
        <taxon>Plasmodium (Laverania)</taxon>
    </lineage>
</organism>
<dbReference type="Proteomes" id="UP000054282">
    <property type="component" value="Unassembled WGS sequence"/>
</dbReference>